<protein>
    <recommendedName>
        <fullName evidence="4">6-phosphogluconate dehydrogenase NADP-binding domain-containing protein</fullName>
    </recommendedName>
</protein>
<dbReference type="SUPFAM" id="SSF51735">
    <property type="entry name" value="NAD(P)-binding Rossmann-fold domains"/>
    <property type="match status" value="1"/>
</dbReference>
<feature type="active site" evidence="3">
    <location>
        <position position="177"/>
    </location>
</feature>
<evidence type="ECO:0000259" key="4">
    <source>
        <dbReference type="Pfam" id="PF03446"/>
    </source>
</evidence>
<dbReference type="Gene3D" id="1.10.1040.10">
    <property type="entry name" value="N-(1-d-carboxylethyl)-l-norvaline Dehydrogenase, domain 2"/>
    <property type="match status" value="1"/>
</dbReference>
<dbReference type="InterPro" id="IPR008927">
    <property type="entry name" value="6-PGluconate_DH-like_C_sf"/>
</dbReference>
<dbReference type="InterPro" id="IPR013328">
    <property type="entry name" value="6PGD_dom2"/>
</dbReference>
<dbReference type="EMBL" id="JAFEKC020000018">
    <property type="protein sequence ID" value="KAK0509643.1"/>
    <property type="molecule type" value="Genomic_DNA"/>
</dbReference>
<dbReference type="Pfam" id="PF03446">
    <property type="entry name" value="NAD_binding_2"/>
    <property type="match status" value="1"/>
</dbReference>
<dbReference type="InterPro" id="IPR036291">
    <property type="entry name" value="NAD(P)-bd_dom_sf"/>
</dbReference>
<keyword evidence="2" id="KW-0560">Oxidoreductase</keyword>
<dbReference type="AlphaFoldDB" id="A0AA39QUX6"/>
<dbReference type="Proteomes" id="UP001166286">
    <property type="component" value="Unassembled WGS sequence"/>
</dbReference>
<proteinExistence type="inferred from homology"/>
<keyword evidence="6" id="KW-1185">Reference proteome</keyword>
<accession>A0AA39QUX6</accession>
<feature type="domain" description="6-phosphogluconate dehydrogenase NADP-binding" evidence="4">
    <location>
        <begin position="4"/>
        <end position="154"/>
    </location>
</feature>
<reference evidence="5" key="1">
    <citation type="submission" date="2023-03" db="EMBL/GenBank/DDBJ databases">
        <title>Complete genome of Cladonia borealis.</title>
        <authorList>
            <person name="Park H."/>
        </authorList>
    </citation>
    <scope>NUCLEOTIDE SEQUENCE</scope>
    <source>
        <strain evidence="5">ANT050790</strain>
    </source>
</reference>
<evidence type="ECO:0000256" key="3">
    <source>
        <dbReference type="PIRSR" id="PIRSR000103-1"/>
    </source>
</evidence>
<dbReference type="Gene3D" id="3.40.50.720">
    <property type="entry name" value="NAD(P)-binding Rossmann-like Domain"/>
    <property type="match status" value="1"/>
</dbReference>
<organism evidence="5 6">
    <name type="scientific">Cladonia borealis</name>
    <dbReference type="NCBI Taxonomy" id="184061"/>
    <lineage>
        <taxon>Eukaryota</taxon>
        <taxon>Fungi</taxon>
        <taxon>Dikarya</taxon>
        <taxon>Ascomycota</taxon>
        <taxon>Pezizomycotina</taxon>
        <taxon>Lecanoromycetes</taxon>
        <taxon>OSLEUM clade</taxon>
        <taxon>Lecanoromycetidae</taxon>
        <taxon>Lecanorales</taxon>
        <taxon>Lecanorineae</taxon>
        <taxon>Cladoniaceae</taxon>
        <taxon>Cladonia</taxon>
    </lineage>
</organism>
<name>A0AA39QUX6_9LECA</name>
<evidence type="ECO:0000256" key="1">
    <source>
        <dbReference type="ARBA" id="ARBA00007598"/>
    </source>
</evidence>
<dbReference type="PIRSF" id="PIRSF000103">
    <property type="entry name" value="HIBADH"/>
    <property type="match status" value="1"/>
</dbReference>
<gene>
    <name evidence="5" type="ORF">JMJ35_008037</name>
</gene>
<evidence type="ECO:0000313" key="6">
    <source>
        <dbReference type="Proteomes" id="UP001166286"/>
    </source>
</evidence>
<dbReference type="PANTHER" id="PTHR43580:SF3">
    <property type="entry name" value="6-PHOSPHOGLUCONATE DEHYDROGENASE FAMILY PROTEIN (AFU_ORTHOLOGUE AFUA_2G11600)"/>
    <property type="match status" value="1"/>
</dbReference>
<comment type="caution">
    <text evidence="5">The sequence shown here is derived from an EMBL/GenBank/DDBJ whole genome shotgun (WGS) entry which is preliminary data.</text>
</comment>
<dbReference type="InterPro" id="IPR051265">
    <property type="entry name" value="HIBADH-related_NP60_sf"/>
</dbReference>
<dbReference type="PANTHER" id="PTHR43580">
    <property type="entry name" value="OXIDOREDUCTASE GLYR1-RELATED"/>
    <property type="match status" value="1"/>
</dbReference>
<dbReference type="InterPro" id="IPR015815">
    <property type="entry name" value="HIBADH-related"/>
</dbReference>
<comment type="similarity">
    <text evidence="1">Belongs to the HIBADH-related family. NP60 subfamily.</text>
</comment>
<evidence type="ECO:0000313" key="5">
    <source>
        <dbReference type="EMBL" id="KAK0509643.1"/>
    </source>
</evidence>
<dbReference type="GO" id="GO:0050661">
    <property type="term" value="F:NADP binding"/>
    <property type="evidence" value="ECO:0007669"/>
    <property type="project" value="InterPro"/>
</dbReference>
<dbReference type="GO" id="GO:0016491">
    <property type="term" value="F:oxidoreductase activity"/>
    <property type="evidence" value="ECO:0007669"/>
    <property type="project" value="UniProtKB-KW"/>
</dbReference>
<dbReference type="SUPFAM" id="SSF48179">
    <property type="entry name" value="6-phosphogluconate dehydrogenase C-terminal domain-like"/>
    <property type="match status" value="1"/>
</dbReference>
<evidence type="ECO:0000256" key="2">
    <source>
        <dbReference type="ARBA" id="ARBA00023002"/>
    </source>
</evidence>
<sequence length="316" mass="33825">MDSQLGFIGLGQMGQAITANLVAKAGLRSPLVLYNRNRQRAEKHSSKIGHSLVARDLAELVSTCDIIWTCLEDEKAVCEVFAEILKLDLGGKLFVECSTILPHAMCQIAQRIQDGDANVVAMPVFGEPSMARKGLLVCVPAGPKSCVERIRPYLIDVICRAVVDLSGEEPAKSCLLKCIGNVLIMTTIEQIAEAHVFAEKSGLGTKHMASLIETIFPRPPHTVYSSNMVSGDYAKGGSIVGVAKARTLTSQILDLALASRTSLKSYKVAVDHLAVAEAHAGPQCDIMGIYGAVRVENGLPFSQGGCWKEHEPSGNA</sequence>
<dbReference type="InterPro" id="IPR006115">
    <property type="entry name" value="6PGDH_NADP-bd"/>
</dbReference>